<sequence>MLILNQQVREYDTRLESLPRMSASSGPVNRVRPPILDAAKKRIFIASEGAHPLDIFTPAVSLNSVPNARWVYIDNEGTPSVFVFTDGAAPGNGQPGSRGGCGVVYSPLQPGISFPLEHAPDGGEPTSNRAELRAVLGAVEMRHWSGEGFGRLVIGTDSEYVVKGISKWCQKWRKNGWKTASGTHVKNQDLWTLLLEKVERLESQGFSVQFFQLKREWNEQADACAKKAACSLPNQGHLILDSAVLDIRDIQMYTKLLSNGYVVTFVVTGVAATIVIGTVPVVAGVAATVVTGAIAGD</sequence>
<proteinExistence type="predicted"/>
<reference evidence="1" key="1">
    <citation type="submission" date="2021-06" db="EMBL/GenBank/DDBJ databases">
        <authorList>
            <person name="Kallberg Y."/>
            <person name="Tangrot J."/>
            <person name="Rosling A."/>
        </authorList>
    </citation>
    <scope>NUCLEOTIDE SEQUENCE</scope>
    <source>
        <strain evidence="1">CL356</strain>
    </source>
</reference>
<feature type="non-terminal residue" evidence="1">
    <location>
        <position position="297"/>
    </location>
</feature>
<protein>
    <submittedName>
        <fullName evidence="1">16610_t:CDS:1</fullName>
    </submittedName>
</protein>
<dbReference type="Proteomes" id="UP000789525">
    <property type="component" value="Unassembled WGS sequence"/>
</dbReference>
<organism evidence="1 2">
    <name type="scientific">Acaulospora colombiana</name>
    <dbReference type="NCBI Taxonomy" id="27376"/>
    <lineage>
        <taxon>Eukaryota</taxon>
        <taxon>Fungi</taxon>
        <taxon>Fungi incertae sedis</taxon>
        <taxon>Mucoromycota</taxon>
        <taxon>Glomeromycotina</taxon>
        <taxon>Glomeromycetes</taxon>
        <taxon>Diversisporales</taxon>
        <taxon>Acaulosporaceae</taxon>
        <taxon>Acaulospora</taxon>
    </lineage>
</organism>
<gene>
    <name evidence="1" type="ORF">ACOLOM_LOCUS10184</name>
</gene>
<dbReference type="EMBL" id="CAJVPT010031958">
    <property type="protein sequence ID" value="CAG8699694.1"/>
    <property type="molecule type" value="Genomic_DNA"/>
</dbReference>
<accession>A0ACA9P9S7</accession>
<evidence type="ECO:0000313" key="2">
    <source>
        <dbReference type="Proteomes" id="UP000789525"/>
    </source>
</evidence>
<name>A0ACA9P9S7_9GLOM</name>
<evidence type="ECO:0000313" key="1">
    <source>
        <dbReference type="EMBL" id="CAG8699694.1"/>
    </source>
</evidence>
<keyword evidence="2" id="KW-1185">Reference proteome</keyword>
<comment type="caution">
    <text evidence="1">The sequence shown here is derived from an EMBL/GenBank/DDBJ whole genome shotgun (WGS) entry which is preliminary data.</text>
</comment>